<dbReference type="PANTHER" id="PTHR44757">
    <property type="entry name" value="DIGUANYLATE CYCLASE DGCP"/>
    <property type="match status" value="1"/>
</dbReference>
<keyword evidence="1" id="KW-0812">Transmembrane</keyword>
<accession>E8TNU4</accession>
<dbReference type="InterPro" id="IPR000160">
    <property type="entry name" value="GGDEF_dom"/>
</dbReference>
<dbReference type="InterPro" id="IPR035919">
    <property type="entry name" value="EAL_sf"/>
</dbReference>
<keyword evidence="4" id="KW-0614">Plasmid</keyword>
<dbReference type="InterPro" id="IPR007892">
    <property type="entry name" value="CHASE4"/>
</dbReference>
<evidence type="ECO:0000259" key="2">
    <source>
        <dbReference type="PROSITE" id="PS50883"/>
    </source>
</evidence>
<dbReference type="AlphaFoldDB" id="E8TNU4"/>
<dbReference type="Proteomes" id="UP000007471">
    <property type="component" value="Plasmid pMESCI01"/>
</dbReference>
<dbReference type="SMART" id="SM00267">
    <property type="entry name" value="GGDEF"/>
    <property type="match status" value="1"/>
</dbReference>
<evidence type="ECO:0000256" key="1">
    <source>
        <dbReference type="SAM" id="Phobius"/>
    </source>
</evidence>
<dbReference type="CDD" id="cd01949">
    <property type="entry name" value="GGDEF"/>
    <property type="match status" value="1"/>
</dbReference>
<dbReference type="PROSITE" id="PS50883">
    <property type="entry name" value="EAL"/>
    <property type="match status" value="1"/>
</dbReference>
<dbReference type="InterPro" id="IPR001633">
    <property type="entry name" value="EAL_dom"/>
</dbReference>
<dbReference type="SMART" id="SM00052">
    <property type="entry name" value="EAL"/>
    <property type="match status" value="1"/>
</dbReference>
<gene>
    <name evidence="4" type="ordered locus">Mesci_6398</name>
</gene>
<feature type="domain" description="GGDEF" evidence="3">
    <location>
        <begin position="340"/>
        <end position="473"/>
    </location>
</feature>
<organism evidence="4 5">
    <name type="scientific">Mesorhizobium ciceri biovar biserrulae (strain HAMBI 2942 / LMG 23838 / WSM1271)</name>
    <dbReference type="NCBI Taxonomy" id="765698"/>
    <lineage>
        <taxon>Bacteria</taxon>
        <taxon>Pseudomonadati</taxon>
        <taxon>Pseudomonadota</taxon>
        <taxon>Alphaproteobacteria</taxon>
        <taxon>Hyphomicrobiales</taxon>
        <taxon>Phyllobacteriaceae</taxon>
        <taxon>Mesorhizobium</taxon>
    </lineage>
</organism>
<dbReference type="Pfam" id="PF00990">
    <property type="entry name" value="GGDEF"/>
    <property type="match status" value="1"/>
</dbReference>
<dbReference type="Pfam" id="PF05228">
    <property type="entry name" value="CHASE4"/>
    <property type="match status" value="1"/>
</dbReference>
<dbReference type="RefSeq" id="WP_013525318.1">
    <property type="nucleotide sequence ID" value="NC_014918.1"/>
</dbReference>
<dbReference type="NCBIfam" id="TIGR00254">
    <property type="entry name" value="GGDEF"/>
    <property type="match status" value="1"/>
</dbReference>
<sequence length="737" mass="80910">MTLLRHFGEPTRRLFFKRTALPIIVVTLLVATLTTGLLLWSATQSDGVAVSRQKSLVALIISKLESGIAHDQESVTVWDDAVSALRSQDAKWVDTNLGTWMHTYFGHDEVYILDPKDAPVYAFADGSAVDPASYQSIRPTTAPLVENLRARLKQGDTDGVTEQVLTIGASDMVVISGHPAIVSIKPVVSDSGHIAQVPGQEFLHVAVRYLDGSLLASLRQDYLLDDAHFSWSNMLSSEEASYPLVGRSGSTVGFFVWQPYRPGAFVLFQLVPTLVAVFGLVLGGIIVALAALRRRTLRLIETENHIYHLAHYDLLTGLHSRGHFNSRLADALTLLPATGEQLAILYLDLDRFKQVNDSFGHPAGDELLREFADRLRRLTLEVDTVARLGGDEFIIIQRAVAGENEVKTLCEHLIESARRPFEVAGVQVFVGVSVGVALAPRDGVDQVELVRKADLALYHAKAGGRSGYALFEPEMDQTLAKRKGLEQDLRKALQTPGHIRVHYQPLYTADTNRMTGVEALARWSHAERGWVAPDLFVPLAEETGLIEVLGELVLRQACLDAVHWPIETLAVNVSGLQLNNPSFAMKVTSILLETQMDPRRLELEVTESTLSERPTECQQNMAALRSVGVRFALDDFGTGFSSLGRLQSLEVDRIKIDRSFVQGFGGSNGDEAIVQAIIDLARATGLSTTAEGVETESQCNYLRKLGCDQLQGFLLSRPVPKEDLQELLDGGSRRATA</sequence>
<name>E8TNU4_MESCW</name>
<proteinExistence type="predicted"/>
<feature type="transmembrane region" description="Helical" evidence="1">
    <location>
        <begin position="266"/>
        <end position="292"/>
    </location>
</feature>
<dbReference type="Gene3D" id="3.20.20.450">
    <property type="entry name" value="EAL domain"/>
    <property type="match status" value="1"/>
</dbReference>
<dbReference type="Gene3D" id="3.30.70.270">
    <property type="match status" value="1"/>
</dbReference>
<dbReference type="PANTHER" id="PTHR44757:SF10">
    <property type="entry name" value="MEMBRANE PROTEIN"/>
    <property type="match status" value="1"/>
</dbReference>
<evidence type="ECO:0000259" key="3">
    <source>
        <dbReference type="PROSITE" id="PS50887"/>
    </source>
</evidence>
<protein>
    <submittedName>
        <fullName evidence="4">Diguanylate cyclase</fullName>
    </submittedName>
</protein>
<geneLocation type="plasmid" evidence="4 5">
    <name>pMESCI01</name>
</geneLocation>
<dbReference type="PATRIC" id="fig|765698.3.peg.333"/>
<dbReference type="InterPro" id="IPR052155">
    <property type="entry name" value="Biofilm_reg_signaling"/>
</dbReference>
<dbReference type="CDD" id="cd01948">
    <property type="entry name" value="EAL"/>
    <property type="match status" value="1"/>
</dbReference>
<feature type="domain" description="EAL" evidence="2">
    <location>
        <begin position="482"/>
        <end position="732"/>
    </location>
</feature>
<dbReference type="EMBL" id="CP002448">
    <property type="protein sequence ID" value="ADV15373.1"/>
    <property type="molecule type" value="Genomic_DNA"/>
</dbReference>
<dbReference type="eggNOG" id="COG5001">
    <property type="taxonomic scope" value="Bacteria"/>
</dbReference>
<dbReference type="PROSITE" id="PS50887">
    <property type="entry name" value="GGDEF"/>
    <property type="match status" value="1"/>
</dbReference>
<dbReference type="InterPro" id="IPR043128">
    <property type="entry name" value="Rev_trsase/Diguanyl_cyclase"/>
</dbReference>
<evidence type="ECO:0000313" key="5">
    <source>
        <dbReference type="Proteomes" id="UP000007471"/>
    </source>
</evidence>
<dbReference type="SUPFAM" id="SSF55073">
    <property type="entry name" value="Nucleotide cyclase"/>
    <property type="match status" value="1"/>
</dbReference>
<dbReference type="OrthoDB" id="9814202at2"/>
<dbReference type="SUPFAM" id="SSF141868">
    <property type="entry name" value="EAL domain-like"/>
    <property type="match status" value="1"/>
</dbReference>
<dbReference type="HOGENOM" id="CLU_000445_91_2_5"/>
<feature type="transmembrane region" description="Helical" evidence="1">
    <location>
        <begin position="20"/>
        <end position="42"/>
    </location>
</feature>
<reference evidence="5" key="1">
    <citation type="submission" date="2011-01" db="EMBL/GenBank/DDBJ databases">
        <title>Complete sequence of plasmid of Mesorhizobium ciceri bv. biserrulae WSM1271.</title>
        <authorList>
            <person name="Lucas S."/>
            <person name="Copeland A."/>
            <person name="Lapidus A."/>
            <person name="Cheng J.-F."/>
            <person name="Goodwin L."/>
            <person name="Pitluck S."/>
            <person name="Teshima H."/>
            <person name="Detter J.C."/>
            <person name="Han C."/>
            <person name="Tapia R."/>
            <person name="Land M."/>
            <person name="Hauser L."/>
            <person name="Kyrpides N."/>
            <person name="Ivanova N."/>
            <person name="Nandasena K."/>
            <person name="Reeve W.G."/>
            <person name="Howieson J.G."/>
            <person name="O'Hara G."/>
            <person name="Tiwari R.P."/>
            <person name="Woyke T."/>
        </authorList>
    </citation>
    <scope>NUCLEOTIDE SEQUENCE [LARGE SCALE GENOMIC DNA]</scope>
    <source>
        <strain evidence="5">HAMBI 2942 / LMG 23838 / WSM1271</strain>
        <plasmid evidence="5">Plasmid pMESCI01</plasmid>
    </source>
</reference>
<evidence type="ECO:0000313" key="4">
    <source>
        <dbReference type="EMBL" id="ADV15373.1"/>
    </source>
</evidence>
<dbReference type="Pfam" id="PF00563">
    <property type="entry name" value="EAL"/>
    <property type="match status" value="1"/>
</dbReference>
<keyword evidence="1" id="KW-0472">Membrane</keyword>
<keyword evidence="1" id="KW-1133">Transmembrane helix</keyword>
<dbReference type="InterPro" id="IPR029787">
    <property type="entry name" value="Nucleotide_cyclase"/>
</dbReference>
<dbReference type="KEGG" id="mci:Mesci_6398"/>